<evidence type="ECO:0000313" key="2">
    <source>
        <dbReference type="Proteomes" id="UP000621455"/>
    </source>
</evidence>
<evidence type="ECO:0000313" key="1">
    <source>
        <dbReference type="EMBL" id="NHZ83843.1"/>
    </source>
</evidence>
<reference evidence="1 2" key="1">
    <citation type="submission" date="2019-10" db="EMBL/GenBank/DDBJ databases">
        <title>Taxonomy of Antarctic Massilia spp.: description of Massilia rubra sp. nov., Massilia aquatica sp. nov., Massilia mucilaginosa sp. nov., Massilia frigida sp. nov. isolated from streams, lakes and regoliths.</title>
        <authorList>
            <person name="Holochova P."/>
            <person name="Sedlacek I."/>
            <person name="Kralova S."/>
            <person name="Maslanova I."/>
            <person name="Busse H.-J."/>
            <person name="Stankova E."/>
            <person name="Vrbovska V."/>
            <person name="Kovarovic V."/>
            <person name="Bartak M."/>
            <person name="Svec P."/>
            <person name="Pantucek R."/>
        </authorList>
    </citation>
    <scope>NUCLEOTIDE SEQUENCE [LARGE SCALE GENOMIC DNA]</scope>
    <source>
        <strain evidence="1 2">CCM 8695</strain>
    </source>
</reference>
<sequence length="134" mass="15925">MKINEENFWNEFNEIDSWDDWDDFKKKFFDENRLAIKSDDEWERSLNRGDEFINGLIWHAACCGYKDLHAYFLLDKSRALAFKKLEPEAFANNATKPELYGQICYHCEIWTRSHQPKACPVCNGELLQLPLNEK</sequence>
<comment type="caution">
    <text evidence="1">The sequence shown here is derived from an EMBL/GenBank/DDBJ whole genome shotgun (WGS) entry which is preliminary data.</text>
</comment>
<dbReference type="RefSeq" id="WP_167093907.1">
    <property type="nucleotide sequence ID" value="NZ_WHJG01000065.1"/>
</dbReference>
<dbReference type="Proteomes" id="UP000621455">
    <property type="component" value="Unassembled WGS sequence"/>
</dbReference>
<organism evidence="1 2">
    <name type="scientific">Massilia frigida</name>
    <dbReference type="NCBI Taxonomy" id="2609281"/>
    <lineage>
        <taxon>Bacteria</taxon>
        <taxon>Pseudomonadati</taxon>
        <taxon>Pseudomonadota</taxon>
        <taxon>Betaproteobacteria</taxon>
        <taxon>Burkholderiales</taxon>
        <taxon>Oxalobacteraceae</taxon>
        <taxon>Telluria group</taxon>
        <taxon>Massilia</taxon>
    </lineage>
</organism>
<keyword evidence="2" id="KW-1185">Reference proteome</keyword>
<name>A0ABX0NJQ6_9BURK</name>
<protein>
    <recommendedName>
        <fullName evidence="3">DUF4240 domain-containing protein</fullName>
    </recommendedName>
</protein>
<gene>
    <name evidence="1" type="ORF">F2P44_31925</name>
</gene>
<proteinExistence type="predicted"/>
<dbReference type="EMBL" id="WHJG01000065">
    <property type="protein sequence ID" value="NHZ83843.1"/>
    <property type="molecule type" value="Genomic_DNA"/>
</dbReference>
<evidence type="ECO:0008006" key="3">
    <source>
        <dbReference type="Google" id="ProtNLM"/>
    </source>
</evidence>
<accession>A0ABX0NJQ6</accession>